<dbReference type="OrthoDB" id="9802846at2"/>
<dbReference type="RefSeq" id="WP_099878578.1">
    <property type="nucleotide sequence ID" value="NZ_CP024608.1"/>
</dbReference>
<sequence length="144" mass="15829">MSIDQSFLGRGWAFPPAFTKSDGPYSAGGQAAMVSGDDDIEQSLRILLSTAPGERVMRPTFGCGIKLHVFDSISYNTLTEIKGMIAHAILFFEPRITLDRIAISDAGMDQGRLDIHLAYTVRLTNTRSNMVYPFYFAEGTNATL</sequence>
<dbReference type="InterPro" id="IPR007048">
    <property type="entry name" value="IraD/Gp25-like"/>
</dbReference>
<evidence type="ECO:0000313" key="3">
    <source>
        <dbReference type="Proteomes" id="UP000229897"/>
    </source>
</evidence>
<accession>A0A2D2DPM3</accession>
<dbReference type="KEGG" id="mass:CR152_22065"/>
<feature type="domain" description="IraD/Gp25-like" evidence="1">
    <location>
        <begin position="35"/>
        <end position="125"/>
    </location>
</feature>
<dbReference type="Gene3D" id="3.10.450.40">
    <property type="match status" value="1"/>
</dbReference>
<keyword evidence="3" id="KW-1185">Reference proteome</keyword>
<dbReference type="SUPFAM" id="SSF160719">
    <property type="entry name" value="gpW/gp25-like"/>
    <property type="match status" value="1"/>
</dbReference>
<reference evidence="2" key="1">
    <citation type="submission" date="2017-10" db="EMBL/GenBank/DDBJ databases">
        <title>Massilia psychrophilum sp. nov., a novel purple-pigmented bacterium isolated from Tianshan glacier, Xinjiang Municipality, China.</title>
        <authorList>
            <person name="Wang H."/>
        </authorList>
    </citation>
    <scope>NUCLEOTIDE SEQUENCE [LARGE SCALE GENOMIC DNA]</scope>
    <source>
        <strain evidence="2">B2</strain>
    </source>
</reference>
<proteinExistence type="predicted"/>
<dbReference type="Proteomes" id="UP000229897">
    <property type="component" value="Chromosome"/>
</dbReference>
<dbReference type="AlphaFoldDB" id="A0A2D2DPM3"/>
<name>A0A2D2DPM3_9BURK</name>
<dbReference type="Pfam" id="PF04965">
    <property type="entry name" value="GPW_gp25"/>
    <property type="match status" value="1"/>
</dbReference>
<evidence type="ECO:0000259" key="1">
    <source>
        <dbReference type="Pfam" id="PF04965"/>
    </source>
</evidence>
<protein>
    <recommendedName>
        <fullName evidence="1">IraD/Gp25-like domain-containing protein</fullName>
    </recommendedName>
</protein>
<gene>
    <name evidence="2" type="ORF">CR152_22065</name>
</gene>
<organism evidence="2 3">
    <name type="scientific">Massilia violaceinigra</name>
    <dbReference type="NCBI Taxonomy" id="2045208"/>
    <lineage>
        <taxon>Bacteria</taxon>
        <taxon>Pseudomonadati</taxon>
        <taxon>Pseudomonadota</taxon>
        <taxon>Betaproteobacteria</taxon>
        <taxon>Burkholderiales</taxon>
        <taxon>Oxalobacteraceae</taxon>
        <taxon>Telluria group</taxon>
        <taxon>Massilia</taxon>
    </lineage>
</organism>
<dbReference type="EMBL" id="CP024608">
    <property type="protein sequence ID" value="ATQ76906.1"/>
    <property type="molecule type" value="Genomic_DNA"/>
</dbReference>
<evidence type="ECO:0000313" key="2">
    <source>
        <dbReference type="EMBL" id="ATQ76906.1"/>
    </source>
</evidence>